<organism evidence="2 3">
    <name type="scientific">Catalinimonas alkaloidigena</name>
    <dbReference type="NCBI Taxonomy" id="1075417"/>
    <lineage>
        <taxon>Bacteria</taxon>
        <taxon>Pseudomonadati</taxon>
        <taxon>Bacteroidota</taxon>
        <taxon>Cytophagia</taxon>
        <taxon>Cytophagales</taxon>
        <taxon>Catalimonadaceae</taxon>
        <taxon>Catalinimonas</taxon>
    </lineage>
</organism>
<dbReference type="AlphaFoldDB" id="A0A1G9SL73"/>
<keyword evidence="1" id="KW-0472">Membrane</keyword>
<accession>A0A1G9SL73</accession>
<evidence type="ECO:0000313" key="3">
    <source>
        <dbReference type="Proteomes" id="UP000198510"/>
    </source>
</evidence>
<dbReference type="EMBL" id="FNFO01000012">
    <property type="protein sequence ID" value="SDM36236.1"/>
    <property type="molecule type" value="Genomic_DNA"/>
</dbReference>
<protein>
    <submittedName>
        <fullName evidence="2">Cytochrome oxidase complex assembly protein 1</fullName>
    </submittedName>
</protein>
<feature type="transmembrane region" description="Helical" evidence="1">
    <location>
        <begin position="6"/>
        <end position="27"/>
    </location>
</feature>
<reference evidence="2 3" key="1">
    <citation type="submission" date="2016-10" db="EMBL/GenBank/DDBJ databases">
        <authorList>
            <person name="de Groot N.N."/>
        </authorList>
    </citation>
    <scope>NUCLEOTIDE SEQUENCE [LARGE SCALE GENOMIC DNA]</scope>
    <source>
        <strain evidence="2 3">DSM 25186</strain>
    </source>
</reference>
<keyword evidence="3" id="KW-1185">Reference proteome</keyword>
<evidence type="ECO:0000313" key="2">
    <source>
        <dbReference type="EMBL" id="SDM36236.1"/>
    </source>
</evidence>
<dbReference type="InterPro" id="IPR014807">
    <property type="entry name" value="Coa1"/>
</dbReference>
<dbReference type="Proteomes" id="UP000198510">
    <property type="component" value="Unassembled WGS sequence"/>
</dbReference>
<keyword evidence="1" id="KW-0812">Transmembrane</keyword>
<proteinExistence type="predicted"/>
<name>A0A1G9SL73_9BACT</name>
<dbReference type="RefSeq" id="WP_176956199.1">
    <property type="nucleotide sequence ID" value="NZ_FNFO01000012.1"/>
</dbReference>
<sequence length="112" mass="12361">MKLSLFKFGIPGAVIVFALAMSIMVWANNHVKEHDSYQAAISHIERDQDLIDYTGGIDGYGFFVSSNIVSSKKSGNASFRISVNGAKNDALVVIKLDKDSSAIWKVHSFIFY</sequence>
<gene>
    <name evidence="2" type="ORF">SAMN05421823_112202</name>
</gene>
<evidence type="ECO:0000256" key="1">
    <source>
        <dbReference type="SAM" id="Phobius"/>
    </source>
</evidence>
<keyword evidence="1" id="KW-1133">Transmembrane helix</keyword>
<dbReference type="Pfam" id="PF08695">
    <property type="entry name" value="Coa1"/>
    <property type="match status" value="1"/>
</dbReference>